<evidence type="ECO:0000313" key="4">
    <source>
        <dbReference type="EMBL" id="ACA23186.1"/>
    </source>
</evidence>
<organism evidence="1">
    <name type="scientific">Bifidobacterium longum</name>
    <dbReference type="NCBI Taxonomy" id="216816"/>
    <lineage>
        <taxon>Bacteria</taxon>
        <taxon>Bacillati</taxon>
        <taxon>Actinomycetota</taxon>
        <taxon>Actinomycetes</taxon>
        <taxon>Bifidobacteriales</taxon>
        <taxon>Bifidobacteriaceae</taxon>
        <taxon>Bifidobacterium</taxon>
    </lineage>
</organism>
<dbReference type="EMBL" id="EU434751">
    <property type="protein sequence ID" value="ACA23184.1"/>
    <property type="molecule type" value="Genomic_DNA"/>
</dbReference>
<proteinExistence type="predicted"/>
<evidence type="ECO:0000313" key="2">
    <source>
        <dbReference type="EMBL" id="ACA23182.1"/>
    </source>
</evidence>
<sequence>MLYMCMSATYNPQW</sequence>
<reference evidence="1" key="1">
    <citation type="journal article" date="2008" name="J. Antimicrob. Chemother.">
        <title>Analysis of tetracycline resistance tet(W) genes and their flanking sequences in intestinal Bifidobacterium species.</title>
        <authorList>
            <person name="Ammor M.S."/>
            <person name="Florez A.B."/>
            <person name="Alvarez-Martin P."/>
            <person name="Margolles A."/>
            <person name="Mayo B."/>
        </authorList>
    </citation>
    <scope>NUCLEOTIDE SEQUENCE</scope>
    <source>
        <strain evidence="1">B93</strain>
        <strain evidence="2">B94</strain>
        <strain evidence="3">E111</strain>
        <strain evidence="5">L42</strain>
        <strain evidence="4">LMG 13197</strain>
        <strain evidence="6">M21</strain>
    </source>
</reference>
<evidence type="ECO:0000313" key="1">
    <source>
        <dbReference type="EMBL" id="ACA23180.1"/>
    </source>
</evidence>
<name>B1AA31_BIFLN</name>
<protein>
    <submittedName>
        <fullName evidence="1">TetW-regulatory peptide</fullName>
    </submittedName>
</protein>
<evidence type="ECO:0000313" key="6">
    <source>
        <dbReference type="EMBL" id="ACA23200.1"/>
    </source>
</evidence>
<dbReference type="EMBL" id="EU434756">
    <property type="protein sequence ID" value="ACA23196.1"/>
    <property type="molecule type" value="Genomic_DNA"/>
</dbReference>
<evidence type="ECO:0000313" key="3">
    <source>
        <dbReference type="EMBL" id="ACA23184.1"/>
    </source>
</evidence>
<dbReference type="EMBL" id="EU434750">
    <property type="protein sequence ID" value="ACA23182.1"/>
    <property type="molecule type" value="Genomic_DNA"/>
</dbReference>
<dbReference type="EMBL" id="EU434752">
    <property type="protein sequence ID" value="ACA23186.1"/>
    <property type="molecule type" value="Genomic_DNA"/>
</dbReference>
<evidence type="ECO:0000313" key="5">
    <source>
        <dbReference type="EMBL" id="ACA23196.1"/>
    </source>
</evidence>
<dbReference type="EMBL" id="EU434749">
    <property type="protein sequence ID" value="ACA23180.1"/>
    <property type="molecule type" value="Genomic_DNA"/>
</dbReference>
<dbReference type="EMBL" id="EU434757">
    <property type="protein sequence ID" value="ACA23200.1"/>
    <property type="molecule type" value="Genomic_DNA"/>
</dbReference>
<accession>B1AA31</accession>